<gene>
    <name evidence="2" type="ORF">GCWU0000282_001088</name>
</gene>
<dbReference type="EMBL" id="ACIL03000007">
    <property type="protein sequence ID" value="ESL03920.1"/>
    <property type="molecule type" value="Genomic_DNA"/>
</dbReference>
<evidence type="ECO:0008006" key="4">
    <source>
        <dbReference type="Google" id="ProtNLM"/>
    </source>
</evidence>
<proteinExistence type="predicted"/>
<keyword evidence="3" id="KW-1185">Reference proteome</keyword>
<evidence type="ECO:0000256" key="1">
    <source>
        <dbReference type="SAM" id="Phobius"/>
    </source>
</evidence>
<dbReference type="Pfam" id="PF09136">
    <property type="entry name" value="Glucodextran_B"/>
    <property type="match status" value="1"/>
</dbReference>
<comment type="caution">
    <text evidence="2">The sequence shown here is derived from an EMBL/GenBank/DDBJ whole genome shotgun (WGS) entry which is preliminary data.</text>
</comment>
<protein>
    <recommendedName>
        <fullName evidence="4">Bacterial group 3 Ig-like protein</fullName>
    </recommendedName>
</protein>
<dbReference type="HOGENOM" id="CLU_614947_0_0_9"/>
<evidence type="ECO:0000313" key="3">
    <source>
        <dbReference type="Proteomes" id="UP000018227"/>
    </source>
</evidence>
<evidence type="ECO:0000313" key="2">
    <source>
        <dbReference type="EMBL" id="ESL03920.1"/>
    </source>
</evidence>
<dbReference type="RefSeq" id="WP_023353969.1">
    <property type="nucleotide sequence ID" value="NZ_KI535367.1"/>
</dbReference>
<keyword evidence="1" id="KW-1133">Transmembrane helix</keyword>
<dbReference type="InterPro" id="IPR013783">
    <property type="entry name" value="Ig-like_fold"/>
</dbReference>
<dbReference type="Proteomes" id="UP000018227">
    <property type="component" value="Unassembled WGS sequence"/>
</dbReference>
<sequence length="445" mass="49147">MKKTNIIALIFLSLFLAIVIMPNKIVHVKAAPGEEKAFKVNSFFAEQDALQESATSGAIVTVSFDIMETGKKTKLNHTVYYSTAKSGRDWAEIRLKSTGANGEEKINVRVPNSGYYYFKIVSKKGKKTAEKMLEMPVYVSGDRYLAGMEYMKDSGKQPLVEGISGRYVDGKAEISWVGAENGHYVVGLYNSDTMEEIAKEYTSESVFSTEIPEGIENVAYYVANVNNNGNNGDFELYYMPDRNSPNSMVRFPARSAINETELSIDVLFAGECKVDIIVNDTIEAEGSEASGTYTVALPEGDVKILVSVSDEYGNIKNYTKELKVDTIKPKLVLDKEIDGAVTTDNEIAVTGECSEDVTLIMNGQSRKVKKGSFRFTQRLSIGENDIKLQAVDEAGNKSNVRAVITREAEHKRSMKATILVGSTFGIIILAYIITFSGWIAKKRKN</sequence>
<keyword evidence="1" id="KW-0812">Transmembrane</keyword>
<dbReference type="AlphaFoldDB" id="V2ZAF5"/>
<reference evidence="2 3" key="1">
    <citation type="submission" date="2013-06" db="EMBL/GenBank/DDBJ databases">
        <authorList>
            <person name="Weinstock G."/>
            <person name="Sodergren E."/>
            <person name="Clifton S."/>
            <person name="Fulton L."/>
            <person name="Fulton B."/>
            <person name="Courtney L."/>
            <person name="Fronick C."/>
            <person name="Harrison M."/>
            <person name="Strong C."/>
            <person name="Farmer C."/>
            <person name="Delahaunty K."/>
            <person name="Markovic C."/>
            <person name="Hall O."/>
            <person name="Minx P."/>
            <person name="Tomlinson C."/>
            <person name="Mitreva M."/>
            <person name="Nelson J."/>
            <person name="Hou S."/>
            <person name="Wollam A."/>
            <person name="Pepin K.H."/>
            <person name="Johnson M."/>
            <person name="Bhonagiri V."/>
            <person name="Nash W.E."/>
            <person name="Warren W."/>
            <person name="Chinwalla A."/>
            <person name="Mardis E.R."/>
            <person name="Wilson R.K."/>
        </authorList>
    </citation>
    <scope>NUCLEOTIDE SEQUENCE [LARGE SCALE GENOMIC DNA]</scope>
    <source>
        <strain evidence="2 3">ATCC 51271</strain>
    </source>
</reference>
<dbReference type="OrthoDB" id="9762689at2"/>
<name>V2ZAF5_9FIRM</name>
<accession>V2ZAF5</accession>
<keyword evidence="1" id="KW-0472">Membrane</keyword>
<dbReference type="Gene3D" id="2.60.40.10">
    <property type="entry name" value="Immunoglobulins"/>
    <property type="match status" value="1"/>
</dbReference>
<feature type="transmembrane region" description="Helical" evidence="1">
    <location>
        <begin position="418"/>
        <end position="440"/>
    </location>
</feature>
<dbReference type="eggNOG" id="COG1404">
    <property type="taxonomic scope" value="Bacteria"/>
</dbReference>
<organism evidence="2 3">
    <name type="scientific">Catonella morbi ATCC 51271</name>
    <dbReference type="NCBI Taxonomy" id="592026"/>
    <lineage>
        <taxon>Bacteria</taxon>
        <taxon>Bacillati</taxon>
        <taxon>Bacillota</taxon>
        <taxon>Clostridia</taxon>
        <taxon>Lachnospirales</taxon>
        <taxon>Lachnospiraceae</taxon>
        <taxon>Catonella</taxon>
    </lineage>
</organism>
<dbReference type="STRING" id="592026.GCWU0000282_001088"/>